<dbReference type="GO" id="GO:0030133">
    <property type="term" value="C:transport vesicle"/>
    <property type="evidence" value="ECO:0007669"/>
    <property type="project" value="InterPro"/>
</dbReference>
<dbReference type="PIRSF" id="PIRSF037610">
    <property type="entry name" value="BLOC-1_complex_muted_subunit"/>
    <property type="match status" value="1"/>
</dbReference>
<evidence type="ECO:0000313" key="6">
    <source>
        <dbReference type="RefSeq" id="XP_026532457.1"/>
    </source>
</evidence>
<dbReference type="Pfam" id="PF14942">
    <property type="entry name" value="Muted"/>
    <property type="match status" value="1"/>
</dbReference>
<feature type="compositionally biased region" description="Polar residues" evidence="4">
    <location>
        <begin position="1"/>
        <end position="23"/>
    </location>
</feature>
<dbReference type="Proteomes" id="UP000504612">
    <property type="component" value="Unplaced"/>
</dbReference>
<gene>
    <name evidence="6" type="primary">BLOC1S5</name>
</gene>
<reference evidence="6" key="1">
    <citation type="submission" date="2025-08" db="UniProtKB">
        <authorList>
            <consortium name="RefSeq"/>
        </authorList>
    </citation>
    <scope>IDENTIFICATION</scope>
</reference>
<keyword evidence="5" id="KW-1185">Reference proteome</keyword>
<dbReference type="GO" id="GO:0031083">
    <property type="term" value="C:BLOC-1 complex"/>
    <property type="evidence" value="ECO:0007669"/>
    <property type="project" value="InterPro"/>
</dbReference>
<comment type="similarity">
    <text evidence="1">Belongs to the BLOC1S5 family.</text>
</comment>
<evidence type="ECO:0000256" key="2">
    <source>
        <dbReference type="ARBA" id="ARBA00019580"/>
    </source>
</evidence>
<evidence type="ECO:0000313" key="5">
    <source>
        <dbReference type="Proteomes" id="UP000504612"/>
    </source>
</evidence>
<dbReference type="KEGG" id="nss:113418025"/>
<accession>A0A6J1UNC4</accession>
<sequence length="200" mass="22885">MSSGAPGTLSVNKTAESPVSGSGNKRRDSLGSASSCPIFKDVGEIYSRLLDHRPVIQGEIRYFIKEFEEKRGLRELRVLENLNNTIFEANDKILPKCEEVMHGNLNEILKRLQVANQMFHALQQTEQEESQIQHFLPSFPPQLQTEKLRAAEAQCIADWEEFMKEQHRLKTMVNEEHAKATEHLKEQYAALEKDLPKQAL</sequence>
<dbReference type="InterPro" id="IPR017243">
    <property type="entry name" value="Bloc1s5"/>
</dbReference>
<protein>
    <recommendedName>
        <fullName evidence="2">Biogenesis of lysosome-related organelles complex 1 subunit 5</fullName>
    </recommendedName>
    <alternativeName>
        <fullName evidence="3">Protein Muted homolog</fullName>
    </alternativeName>
</protein>
<evidence type="ECO:0000256" key="1">
    <source>
        <dbReference type="ARBA" id="ARBA00010754"/>
    </source>
</evidence>
<evidence type="ECO:0000256" key="4">
    <source>
        <dbReference type="SAM" id="MobiDB-lite"/>
    </source>
</evidence>
<organism evidence="5 6">
    <name type="scientific">Notechis scutatus</name>
    <name type="common">mainland tiger snake</name>
    <dbReference type="NCBI Taxonomy" id="8663"/>
    <lineage>
        <taxon>Eukaryota</taxon>
        <taxon>Metazoa</taxon>
        <taxon>Chordata</taxon>
        <taxon>Craniata</taxon>
        <taxon>Vertebrata</taxon>
        <taxon>Euteleostomi</taxon>
        <taxon>Lepidosauria</taxon>
        <taxon>Squamata</taxon>
        <taxon>Bifurcata</taxon>
        <taxon>Unidentata</taxon>
        <taxon>Episquamata</taxon>
        <taxon>Toxicofera</taxon>
        <taxon>Serpentes</taxon>
        <taxon>Colubroidea</taxon>
        <taxon>Elapidae</taxon>
        <taxon>Hydrophiinae</taxon>
        <taxon>Notechis</taxon>
    </lineage>
</organism>
<feature type="region of interest" description="Disordered" evidence="4">
    <location>
        <begin position="1"/>
        <end position="33"/>
    </location>
</feature>
<name>A0A6J1UNC4_9SAUR</name>
<dbReference type="PANTHER" id="PTHR31784:SF2">
    <property type="entry name" value="BIOGENESIS OF LYSOSOME-RELATED ORGANELLES COMPLEX 1 SUBUNIT 5"/>
    <property type="match status" value="1"/>
</dbReference>
<dbReference type="AlphaFoldDB" id="A0A6J1UNC4"/>
<dbReference type="PANTHER" id="PTHR31784">
    <property type="entry name" value="BIOGENESIS OF LYSOSOME-RELATED ORGANELLES COMPLEX 1 SUBUNIT 5"/>
    <property type="match status" value="1"/>
</dbReference>
<dbReference type="GeneID" id="113418025"/>
<proteinExistence type="inferred from homology"/>
<dbReference type="RefSeq" id="XP_026532457.1">
    <property type="nucleotide sequence ID" value="XM_026676672.1"/>
</dbReference>
<dbReference type="CTD" id="63915"/>
<evidence type="ECO:0000256" key="3">
    <source>
        <dbReference type="ARBA" id="ARBA00031992"/>
    </source>
</evidence>